<protein>
    <submittedName>
        <fullName evidence="1">Kelch motif protein</fullName>
    </submittedName>
</protein>
<evidence type="ECO:0000313" key="2">
    <source>
        <dbReference type="Proteomes" id="UP000009168"/>
    </source>
</evidence>
<evidence type="ECO:0000313" key="1">
    <source>
        <dbReference type="EMBL" id="EWS75775.1"/>
    </source>
</evidence>
<name>W7X8S8_TETTS</name>
<dbReference type="GeneID" id="24437341"/>
<dbReference type="InParanoid" id="W7X8S8"/>
<gene>
    <name evidence="1" type="ORF">TTHERM_000113089</name>
</gene>
<dbReference type="AlphaFoldDB" id="W7X8S8"/>
<organism evidence="1 2">
    <name type="scientific">Tetrahymena thermophila (strain SB210)</name>
    <dbReference type="NCBI Taxonomy" id="312017"/>
    <lineage>
        <taxon>Eukaryota</taxon>
        <taxon>Sar</taxon>
        <taxon>Alveolata</taxon>
        <taxon>Ciliophora</taxon>
        <taxon>Intramacronucleata</taxon>
        <taxon>Oligohymenophorea</taxon>
        <taxon>Hymenostomatida</taxon>
        <taxon>Tetrahymenina</taxon>
        <taxon>Tetrahymenidae</taxon>
        <taxon>Tetrahymena</taxon>
    </lineage>
</organism>
<dbReference type="Proteomes" id="UP000009168">
    <property type="component" value="Unassembled WGS sequence"/>
</dbReference>
<proteinExistence type="predicted"/>
<dbReference type="EMBL" id="GG662798">
    <property type="protein sequence ID" value="EWS75775.1"/>
    <property type="molecule type" value="Genomic_DNA"/>
</dbReference>
<dbReference type="InterPro" id="IPR027417">
    <property type="entry name" value="P-loop_NTPase"/>
</dbReference>
<dbReference type="SUPFAM" id="SSF52540">
    <property type="entry name" value="P-loop containing nucleoside triphosphate hydrolases"/>
    <property type="match status" value="1"/>
</dbReference>
<dbReference type="KEGG" id="tet:TTHERM_000113089"/>
<sequence>MSQSKISQRIDPYDEISQFLFENQDKKLQIIIVIGSPGAGKSLFSSYLVSEQQENPRSMFPPSQSSQIEFFGIKFYLCKAKFQLLLEFEGIDYSQDSEQMNSIQNCLKDIADTSTFIFYIHKNCRNNKGFEQILNLINAHGQKKYHLVEILNQWNGDSIQSYRQSPQYKDVFLDEYYLKSLNYKNNTIQKDDNLNQFLGKMKEIHELIKNCELQNQIQCDQVNPKIFQKFRENQVEFLNMEQFAQISKPQTGYYFEIKKIIQKVLPSFSFCLSIIISIIQISNE</sequence>
<reference evidence="2" key="1">
    <citation type="journal article" date="2006" name="PLoS Biol.">
        <title>Macronuclear genome sequence of the ciliate Tetrahymena thermophila, a model eukaryote.</title>
        <authorList>
            <person name="Eisen J.A."/>
            <person name="Coyne R.S."/>
            <person name="Wu M."/>
            <person name="Wu D."/>
            <person name="Thiagarajan M."/>
            <person name="Wortman J.R."/>
            <person name="Badger J.H."/>
            <person name="Ren Q."/>
            <person name="Amedeo P."/>
            <person name="Jones K.M."/>
            <person name="Tallon L.J."/>
            <person name="Delcher A.L."/>
            <person name="Salzberg S.L."/>
            <person name="Silva J.C."/>
            <person name="Haas B.J."/>
            <person name="Majoros W.H."/>
            <person name="Farzad M."/>
            <person name="Carlton J.M."/>
            <person name="Smith R.K. Jr."/>
            <person name="Garg J."/>
            <person name="Pearlman R.E."/>
            <person name="Karrer K.M."/>
            <person name="Sun L."/>
            <person name="Manning G."/>
            <person name="Elde N.C."/>
            <person name="Turkewitz A.P."/>
            <person name="Asai D.J."/>
            <person name="Wilkes D.E."/>
            <person name="Wang Y."/>
            <person name="Cai H."/>
            <person name="Collins K."/>
            <person name="Stewart B.A."/>
            <person name="Lee S.R."/>
            <person name="Wilamowska K."/>
            <person name="Weinberg Z."/>
            <person name="Ruzzo W.L."/>
            <person name="Wloga D."/>
            <person name="Gaertig J."/>
            <person name="Frankel J."/>
            <person name="Tsao C.-C."/>
            <person name="Gorovsky M.A."/>
            <person name="Keeling P.J."/>
            <person name="Waller R.F."/>
            <person name="Patron N.J."/>
            <person name="Cherry J.M."/>
            <person name="Stover N.A."/>
            <person name="Krieger C.J."/>
            <person name="del Toro C."/>
            <person name="Ryder H.F."/>
            <person name="Williamson S.C."/>
            <person name="Barbeau R.A."/>
            <person name="Hamilton E.P."/>
            <person name="Orias E."/>
        </authorList>
    </citation>
    <scope>NUCLEOTIDE SEQUENCE [LARGE SCALE GENOMIC DNA]</scope>
    <source>
        <strain evidence="2">SB210</strain>
    </source>
</reference>
<keyword evidence="2" id="KW-1185">Reference proteome</keyword>
<accession>W7X8S8</accession>
<dbReference type="RefSeq" id="XP_012651697.1">
    <property type="nucleotide sequence ID" value="XM_012796243.1"/>
</dbReference>